<dbReference type="PANTHER" id="PTHR42756:SF1">
    <property type="entry name" value="TRANSCRIPTIONAL REPRESSOR OF EMRAB OPERON"/>
    <property type="match status" value="1"/>
</dbReference>
<accession>A0ABY7AP01</accession>
<dbReference type="RefSeq" id="WP_268075770.1">
    <property type="nucleotide sequence ID" value="NZ_CP109965.1"/>
</dbReference>
<reference evidence="5" key="1">
    <citation type="submission" date="2022-10" db="EMBL/GenBank/DDBJ databases">
        <title>Catenovulum adriacola sp. nov. isolated in the Harbour of Susak.</title>
        <authorList>
            <person name="Schoch T."/>
            <person name="Reich S.J."/>
            <person name="Stoeferle S."/>
            <person name="Flaiz M."/>
            <person name="Kazda M."/>
            <person name="Riedel C.U."/>
            <person name="Duerre P."/>
        </authorList>
    </citation>
    <scope>NUCLEOTIDE SEQUENCE</scope>
    <source>
        <strain evidence="5">TS8</strain>
    </source>
</reference>
<dbReference type="PROSITE" id="PS50995">
    <property type="entry name" value="HTH_MARR_2"/>
    <property type="match status" value="1"/>
</dbReference>
<keyword evidence="6" id="KW-1185">Reference proteome</keyword>
<keyword evidence="3" id="KW-0804">Transcription</keyword>
<dbReference type="InterPro" id="IPR000835">
    <property type="entry name" value="HTH_MarR-typ"/>
</dbReference>
<dbReference type="InterPro" id="IPR036388">
    <property type="entry name" value="WH-like_DNA-bd_sf"/>
</dbReference>
<sequence>MPKSDIEKTLGYALNGSAFLMKQVIKQLIQQHHYQTTPEAFFLLNLIPKTGIEQHQLINKTHKDKAAITRLLDQLNHQGWIVRRVIKENKRQATIRLSETGEQVKTNLNQALASVSTSMIKGIPTDELRTTTKVLNMLNENLTDILD</sequence>
<dbReference type="Pfam" id="PF01047">
    <property type="entry name" value="MarR"/>
    <property type="match status" value="1"/>
</dbReference>
<dbReference type="InterPro" id="IPR036390">
    <property type="entry name" value="WH_DNA-bd_sf"/>
</dbReference>
<gene>
    <name evidence="5" type="ORF">OLW01_05715</name>
</gene>
<dbReference type="Gene3D" id="1.10.10.10">
    <property type="entry name" value="Winged helix-like DNA-binding domain superfamily/Winged helix DNA-binding domain"/>
    <property type="match status" value="1"/>
</dbReference>
<protein>
    <submittedName>
        <fullName evidence="5">MarR family transcriptional regulator</fullName>
    </submittedName>
</protein>
<organism evidence="5 6">
    <name type="scientific">Catenovulum adriaticum</name>
    <dbReference type="NCBI Taxonomy" id="2984846"/>
    <lineage>
        <taxon>Bacteria</taxon>
        <taxon>Pseudomonadati</taxon>
        <taxon>Pseudomonadota</taxon>
        <taxon>Gammaproteobacteria</taxon>
        <taxon>Alteromonadales</taxon>
        <taxon>Alteromonadaceae</taxon>
        <taxon>Catenovulum</taxon>
    </lineage>
</organism>
<feature type="domain" description="HTH marR-type" evidence="4">
    <location>
        <begin position="7"/>
        <end position="140"/>
    </location>
</feature>
<evidence type="ECO:0000256" key="2">
    <source>
        <dbReference type="ARBA" id="ARBA00023125"/>
    </source>
</evidence>
<evidence type="ECO:0000256" key="3">
    <source>
        <dbReference type="ARBA" id="ARBA00023163"/>
    </source>
</evidence>
<dbReference type="EMBL" id="CP109965">
    <property type="protein sequence ID" value="WAJ71294.1"/>
    <property type="molecule type" value="Genomic_DNA"/>
</dbReference>
<dbReference type="PANTHER" id="PTHR42756">
    <property type="entry name" value="TRANSCRIPTIONAL REGULATOR, MARR"/>
    <property type="match status" value="1"/>
</dbReference>
<evidence type="ECO:0000256" key="1">
    <source>
        <dbReference type="ARBA" id="ARBA00023015"/>
    </source>
</evidence>
<dbReference type="Proteomes" id="UP001163726">
    <property type="component" value="Chromosome"/>
</dbReference>
<dbReference type="SMART" id="SM00347">
    <property type="entry name" value="HTH_MARR"/>
    <property type="match status" value="1"/>
</dbReference>
<dbReference type="SUPFAM" id="SSF46785">
    <property type="entry name" value="Winged helix' DNA-binding domain"/>
    <property type="match status" value="1"/>
</dbReference>
<name>A0ABY7AP01_9ALTE</name>
<evidence type="ECO:0000313" key="6">
    <source>
        <dbReference type="Proteomes" id="UP001163726"/>
    </source>
</evidence>
<evidence type="ECO:0000259" key="4">
    <source>
        <dbReference type="PROSITE" id="PS50995"/>
    </source>
</evidence>
<evidence type="ECO:0000313" key="5">
    <source>
        <dbReference type="EMBL" id="WAJ71294.1"/>
    </source>
</evidence>
<keyword evidence="1" id="KW-0805">Transcription regulation</keyword>
<proteinExistence type="predicted"/>
<keyword evidence="2" id="KW-0238">DNA-binding</keyword>